<dbReference type="InterPro" id="IPR011295">
    <property type="entry name" value="UbiH"/>
</dbReference>
<name>A0ABS8WFT0_9GAMM</name>
<comment type="caution">
    <text evidence="10">The sequence shown here is derived from an EMBL/GenBank/DDBJ whole genome shotgun (WGS) entry which is preliminary data.</text>
</comment>
<keyword evidence="7" id="KW-0503">Monooxygenase</keyword>
<dbReference type="EC" id="1.14.13.-" evidence="10"/>
<dbReference type="InterPro" id="IPR002938">
    <property type="entry name" value="FAD-bd"/>
</dbReference>
<comment type="pathway">
    <text evidence="2">Cofactor biosynthesis; ubiquinone biosynthesis.</text>
</comment>
<comment type="similarity">
    <text evidence="3">Belongs to the UbiH/COQ6 family.</text>
</comment>
<evidence type="ECO:0000259" key="9">
    <source>
        <dbReference type="Pfam" id="PF01494"/>
    </source>
</evidence>
<proteinExistence type="inferred from homology"/>
<dbReference type="NCBIfam" id="NF004356">
    <property type="entry name" value="PRK05732.1"/>
    <property type="match status" value="1"/>
</dbReference>
<gene>
    <name evidence="10" type="primary">ubiH</name>
    <name evidence="10" type="synonym">visB</name>
    <name evidence="10" type="ORF">K6Y31_17100</name>
</gene>
<reference evidence="10 11" key="1">
    <citation type="journal article" date="2022" name="Environ. Microbiol. Rep.">
        <title>Eco-phylogenetic analyses reveal divergent evolution of vitamin B12 metabolism in the marine bacterial family 'Psychromonadaceae'.</title>
        <authorList>
            <person name="Jin X."/>
            <person name="Yang Y."/>
            <person name="Cao H."/>
            <person name="Gao B."/>
            <person name="Zhao Z."/>
        </authorList>
    </citation>
    <scope>NUCLEOTIDE SEQUENCE [LARGE SCALE GENOMIC DNA]</scope>
    <source>
        <strain evidence="10 11">MKS20</strain>
    </source>
</reference>
<evidence type="ECO:0000256" key="2">
    <source>
        <dbReference type="ARBA" id="ARBA00004749"/>
    </source>
</evidence>
<accession>A0ABS8WFT0</accession>
<keyword evidence="4" id="KW-0285">Flavoprotein</keyword>
<dbReference type="Proteomes" id="UP001201273">
    <property type="component" value="Unassembled WGS sequence"/>
</dbReference>
<sequence length="402" mass="43831">MAETNATLDVDLIIVGGGMVGATFACAVAYLAPHLKIALVDAVAASQEAHPGFDSRAIALSYGSAQLLQQIGLWSEFSLQTTSISHIHVSDRGHSGLAHLSAKQEQLDALGYVIELINAGDILNKRLSRLPNLTWICPDSVEEIAQCQHCVTVTLASGQQLQASLLVGADGGHSRCRQLLKLQQQTDDYGTSAIIANVLTSELHQGRAFERFTDAGPLALLPMSDNRSALVWSVHNHQLEQLMALSDVDFGAALQQKFGFRLGKFTRLGARTAYPLSLTQSPMPVSHRSVLIGNAAHTLHPVAGQGYNLGLRDLFVLASTIAQASDIGAFTTLDRYWQQREGDHQRTIFMTDLLARTFANNYWPLVKARNSALHLMDTFDILKQPLSYQALGHFELFQAKPL</sequence>
<organism evidence="10 11">
    <name type="scientific">Motilimonas cestriensis</name>
    <dbReference type="NCBI Taxonomy" id="2742685"/>
    <lineage>
        <taxon>Bacteria</taxon>
        <taxon>Pseudomonadati</taxon>
        <taxon>Pseudomonadota</taxon>
        <taxon>Gammaproteobacteria</taxon>
        <taxon>Alteromonadales</taxon>
        <taxon>Alteromonadales genera incertae sedis</taxon>
        <taxon>Motilimonas</taxon>
    </lineage>
</organism>
<evidence type="ECO:0000256" key="7">
    <source>
        <dbReference type="ARBA" id="ARBA00023033"/>
    </source>
</evidence>
<dbReference type="InterPro" id="IPR018168">
    <property type="entry name" value="Ubi_Hdrlase_CS"/>
</dbReference>
<feature type="domain" description="FAD-binding" evidence="9">
    <location>
        <begin position="10"/>
        <end position="341"/>
    </location>
</feature>
<dbReference type="PRINTS" id="PR00420">
    <property type="entry name" value="RNGMNOXGNASE"/>
</dbReference>
<evidence type="ECO:0000256" key="1">
    <source>
        <dbReference type="ARBA" id="ARBA00001974"/>
    </source>
</evidence>
<dbReference type="GO" id="GO:0016491">
    <property type="term" value="F:oxidoreductase activity"/>
    <property type="evidence" value="ECO:0007669"/>
    <property type="project" value="UniProtKB-KW"/>
</dbReference>
<evidence type="ECO:0000256" key="5">
    <source>
        <dbReference type="ARBA" id="ARBA00022827"/>
    </source>
</evidence>
<keyword evidence="5" id="KW-0274">FAD</keyword>
<evidence type="ECO:0000256" key="4">
    <source>
        <dbReference type="ARBA" id="ARBA00022630"/>
    </source>
</evidence>
<dbReference type="PROSITE" id="PS01304">
    <property type="entry name" value="UBIH"/>
    <property type="match status" value="1"/>
</dbReference>
<protein>
    <submittedName>
        <fullName evidence="10">2-octaprenyl-6-methoxyphenyl hydroxylase</fullName>
        <ecNumber evidence="10">1.14.13.-</ecNumber>
    </submittedName>
</protein>
<feature type="transmembrane region" description="Helical" evidence="8">
    <location>
        <begin position="12"/>
        <end position="32"/>
    </location>
</feature>
<evidence type="ECO:0000256" key="8">
    <source>
        <dbReference type="SAM" id="Phobius"/>
    </source>
</evidence>
<keyword evidence="8" id="KW-0472">Membrane</keyword>
<keyword evidence="11" id="KW-1185">Reference proteome</keyword>
<comment type="cofactor">
    <cofactor evidence="1">
        <name>FAD</name>
        <dbReference type="ChEBI" id="CHEBI:57692"/>
    </cofactor>
</comment>
<evidence type="ECO:0000256" key="6">
    <source>
        <dbReference type="ARBA" id="ARBA00023002"/>
    </source>
</evidence>
<dbReference type="SUPFAM" id="SSF51905">
    <property type="entry name" value="FAD/NAD(P)-binding domain"/>
    <property type="match status" value="1"/>
</dbReference>
<dbReference type="InterPro" id="IPR010971">
    <property type="entry name" value="UbiH/COQ6"/>
</dbReference>
<keyword evidence="8" id="KW-1133">Transmembrane helix</keyword>
<dbReference type="NCBIfam" id="TIGR01988">
    <property type="entry name" value="Ubi-OHases"/>
    <property type="match status" value="1"/>
</dbReference>
<dbReference type="EMBL" id="JAIMJA010000020">
    <property type="protein sequence ID" value="MCE2596516.1"/>
    <property type="molecule type" value="Genomic_DNA"/>
</dbReference>
<dbReference type="PANTHER" id="PTHR43876">
    <property type="entry name" value="UBIQUINONE BIOSYNTHESIS MONOOXYGENASE COQ6, MITOCHONDRIAL"/>
    <property type="match status" value="1"/>
</dbReference>
<dbReference type="PANTHER" id="PTHR43876:SF8">
    <property type="entry name" value="2-OCTAPRENYL-6-METHOXYPHENOL HYDROXYLASE"/>
    <property type="match status" value="1"/>
</dbReference>
<evidence type="ECO:0000313" key="11">
    <source>
        <dbReference type="Proteomes" id="UP001201273"/>
    </source>
</evidence>
<dbReference type="Pfam" id="PF01494">
    <property type="entry name" value="FAD_binding_3"/>
    <property type="match status" value="1"/>
</dbReference>
<dbReference type="RefSeq" id="WP_233054153.1">
    <property type="nucleotide sequence ID" value="NZ_JAIMJA010000020.1"/>
</dbReference>
<dbReference type="InterPro" id="IPR036188">
    <property type="entry name" value="FAD/NAD-bd_sf"/>
</dbReference>
<dbReference type="InterPro" id="IPR051205">
    <property type="entry name" value="UbiH/COQ6_monooxygenase"/>
</dbReference>
<keyword evidence="8" id="KW-0812">Transmembrane</keyword>
<evidence type="ECO:0000256" key="3">
    <source>
        <dbReference type="ARBA" id="ARBA00005349"/>
    </source>
</evidence>
<keyword evidence="6 10" id="KW-0560">Oxidoreductase</keyword>
<evidence type="ECO:0000313" key="10">
    <source>
        <dbReference type="EMBL" id="MCE2596516.1"/>
    </source>
</evidence>
<dbReference type="Gene3D" id="3.50.50.60">
    <property type="entry name" value="FAD/NAD(P)-binding domain"/>
    <property type="match status" value="2"/>
</dbReference>
<dbReference type="NCBIfam" id="TIGR01984">
    <property type="entry name" value="UbiH"/>
    <property type="match status" value="1"/>
</dbReference>